<dbReference type="PANTHER" id="PTHR24096">
    <property type="entry name" value="LONG-CHAIN-FATTY-ACID--COA LIGASE"/>
    <property type="match status" value="1"/>
</dbReference>
<feature type="domain" description="AMP-binding enzyme C-terminal" evidence="2">
    <location>
        <begin position="444"/>
        <end position="525"/>
    </location>
</feature>
<dbReference type="InterPro" id="IPR020845">
    <property type="entry name" value="AMP-binding_CS"/>
</dbReference>
<dbReference type="Gene3D" id="3.30.300.30">
    <property type="match status" value="1"/>
</dbReference>
<dbReference type="InterPro" id="IPR042099">
    <property type="entry name" value="ANL_N_sf"/>
</dbReference>
<dbReference type="InterPro" id="IPR000873">
    <property type="entry name" value="AMP-dep_synth/lig_dom"/>
</dbReference>
<dbReference type="AlphaFoldDB" id="A0AAP4BPB3"/>
<gene>
    <name evidence="3" type="ORF">QPX42_04455</name>
</gene>
<dbReference type="Pfam" id="PF13193">
    <property type="entry name" value="AMP-binding_C"/>
    <property type="match status" value="1"/>
</dbReference>
<dbReference type="SUPFAM" id="SSF56801">
    <property type="entry name" value="Acetyl-CoA synthetase-like"/>
    <property type="match status" value="1"/>
</dbReference>
<accession>A0AAP4BPB3</accession>
<dbReference type="InterPro" id="IPR045851">
    <property type="entry name" value="AMP-bd_C_sf"/>
</dbReference>
<dbReference type="Gene3D" id="3.40.50.12780">
    <property type="entry name" value="N-terminal domain of ligase-like"/>
    <property type="match status" value="1"/>
</dbReference>
<evidence type="ECO:0000313" key="3">
    <source>
        <dbReference type="EMBL" id="MDK4306804.1"/>
    </source>
</evidence>
<reference evidence="3" key="1">
    <citation type="submission" date="2023-05" db="EMBL/GenBank/DDBJ databases">
        <title>Metabolic capabilities are highly conserved among human nasal-associated Corynebacterium species in pangenomic analyses.</title>
        <authorList>
            <person name="Tran T.H."/>
            <person name="Roberts A.Q."/>
            <person name="Escapa I.F."/>
            <person name="Gao W."/>
            <person name="Conlan S."/>
            <person name="Kong H."/>
            <person name="Segre J.A."/>
            <person name="Kelly M.S."/>
            <person name="Lemon K.P."/>
        </authorList>
    </citation>
    <scope>NUCLEOTIDE SEQUENCE</scope>
    <source>
        <strain evidence="3">KPL2773</strain>
    </source>
</reference>
<dbReference type="Pfam" id="PF00501">
    <property type="entry name" value="AMP-binding"/>
    <property type="match status" value="1"/>
</dbReference>
<feature type="domain" description="AMP-dependent synthetase/ligase" evidence="1">
    <location>
        <begin position="29"/>
        <end position="393"/>
    </location>
</feature>
<dbReference type="RefSeq" id="WP_284588880.1">
    <property type="nucleotide sequence ID" value="NZ_JASNUC010000005.1"/>
</dbReference>
<evidence type="ECO:0000259" key="1">
    <source>
        <dbReference type="Pfam" id="PF00501"/>
    </source>
</evidence>
<dbReference type="InterPro" id="IPR025110">
    <property type="entry name" value="AMP-bd_C"/>
</dbReference>
<sequence>MPIYSAQPDLEIPNSTVYDVLFGNLTDEDRDHIAITDDATGSITTYAELKALVDAFAGALAHRGIKPGDVIGLHCPNSLAFAVAFHGSLRAGASVTTLGALLNTADIAQQLTDSGASYLFTTSMLGQAGFAGAEEAGIVAQNIVDLTDENTGVQALVAAGYAPPDLDIDPATHVAALPYSSGTTGLPKGVRLSHRNLVANIVQMSARLQANGVHRDSVLMCVLPFSHIYGMNVLLNVGLRLRSHIVAMPKFELGSFLAAHQKYGVTFTFIAPPIAVALAKHPLVADFDISALETVLSGAASLDGELARAVADRLGVNVIQGFGMTETSPVTNVGDIGVTPLDSIGVPVANTEIKVVDVNSAAFEEIPPPARAGQRSADGELWVRGPQVMLGYLNNEAATRRIMLDDGWLRTGDIANLDHRGNVYVVDRLKELIKYKGYQVAPAELEALLMTHEAIADAAVVGHRRESAGEELPRAFVVLQQGVDAADPAVSAEALLEWVAQRVTPYKKIRMMEFIDVIPKSSTGKILRKELRNLPVTETER</sequence>
<proteinExistence type="predicted"/>
<dbReference type="EMBL" id="JASNVH010000006">
    <property type="protein sequence ID" value="MDK4306804.1"/>
    <property type="molecule type" value="Genomic_DNA"/>
</dbReference>
<dbReference type="Proteomes" id="UP001224412">
    <property type="component" value="Unassembled WGS sequence"/>
</dbReference>
<organism evidence="3 4">
    <name type="scientific">Corynebacterium pseudodiphtheriticum</name>
    <dbReference type="NCBI Taxonomy" id="37637"/>
    <lineage>
        <taxon>Bacteria</taxon>
        <taxon>Bacillati</taxon>
        <taxon>Actinomycetota</taxon>
        <taxon>Actinomycetes</taxon>
        <taxon>Mycobacteriales</taxon>
        <taxon>Corynebacteriaceae</taxon>
        <taxon>Corynebacterium</taxon>
    </lineage>
</organism>
<evidence type="ECO:0000259" key="2">
    <source>
        <dbReference type="Pfam" id="PF13193"/>
    </source>
</evidence>
<dbReference type="PANTHER" id="PTHR24096:SF422">
    <property type="entry name" value="BCDNA.GH02901"/>
    <property type="match status" value="1"/>
</dbReference>
<protein>
    <submittedName>
        <fullName evidence="3">AMP-binding protein</fullName>
    </submittedName>
</protein>
<dbReference type="GO" id="GO:0016405">
    <property type="term" value="F:CoA-ligase activity"/>
    <property type="evidence" value="ECO:0007669"/>
    <property type="project" value="TreeGrafter"/>
</dbReference>
<evidence type="ECO:0000313" key="4">
    <source>
        <dbReference type="Proteomes" id="UP001224412"/>
    </source>
</evidence>
<dbReference type="PROSITE" id="PS00455">
    <property type="entry name" value="AMP_BINDING"/>
    <property type="match status" value="1"/>
</dbReference>
<name>A0AAP4BPB3_9CORY</name>
<comment type="caution">
    <text evidence="3">The sequence shown here is derived from an EMBL/GenBank/DDBJ whole genome shotgun (WGS) entry which is preliminary data.</text>
</comment>